<keyword evidence="2" id="KW-1185">Reference proteome</keyword>
<gene>
    <name evidence="1" type="ORF">Cgig2_003023</name>
</gene>
<accession>A0A9Q1JJF8</accession>
<comment type="caution">
    <text evidence="1">The sequence shown here is derived from an EMBL/GenBank/DDBJ whole genome shotgun (WGS) entry which is preliminary data.</text>
</comment>
<organism evidence="1 2">
    <name type="scientific">Carnegiea gigantea</name>
    <dbReference type="NCBI Taxonomy" id="171969"/>
    <lineage>
        <taxon>Eukaryota</taxon>
        <taxon>Viridiplantae</taxon>
        <taxon>Streptophyta</taxon>
        <taxon>Embryophyta</taxon>
        <taxon>Tracheophyta</taxon>
        <taxon>Spermatophyta</taxon>
        <taxon>Magnoliopsida</taxon>
        <taxon>eudicotyledons</taxon>
        <taxon>Gunneridae</taxon>
        <taxon>Pentapetalae</taxon>
        <taxon>Caryophyllales</taxon>
        <taxon>Cactineae</taxon>
        <taxon>Cactaceae</taxon>
        <taxon>Cactoideae</taxon>
        <taxon>Echinocereeae</taxon>
        <taxon>Carnegiea</taxon>
    </lineage>
</organism>
<dbReference type="EMBL" id="JAKOGI010002892">
    <property type="protein sequence ID" value="KAJ8421158.1"/>
    <property type="molecule type" value="Genomic_DNA"/>
</dbReference>
<proteinExistence type="predicted"/>
<sequence length="176" mass="20157">MGSCSHPLFSQLLESEIKKHFDDDVRCSIMQMVDSHSMLKKSQMLKDEGNRLFKTQAYRLVFFRYDKYLQYLCVVVPDLDKDAKLMEELAMLEEAHKDLLSALEFDPGNDEVKKEQLKEMSVETHSGGMKGSEFDSQDMSLDIRLGTEDSSFSIALHAMPVVEHRVKPGLTEYLAI</sequence>
<evidence type="ECO:0000313" key="1">
    <source>
        <dbReference type="EMBL" id="KAJ8421158.1"/>
    </source>
</evidence>
<evidence type="ECO:0000313" key="2">
    <source>
        <dbReference type="Proteomes" id="UP001153076"/>
    </source>
</evidence>
<name>A0A9Q1JJF8_9CARY</name>
<dbReference type="Proteomes" id="UP001153076">
    <property type="component" value="Unassembled WGS sequence"/>
</dbReference>
<reference evidence="1" key="1">
    <citation type="submission" date="2022-04" db="EMBL/GenBank/DDBJ databases">
        <title>Carnegiea gigantea Genome sequencing and assembly v2.</title>
        <authorList>
            <person name="Copetti D."/>
            <person name="Sanderson M.J."/>
            <person name="Burquez A."/>
            <person name="Wojciechowski M.F."/>
        </authorList>
    </citation>
    <scope>NUCLEOTIDE SEQUENCE</scope>
    <source>
        <strain evidence="1">SGP5-SGP5p</strain>
        <tissue evidence="1">Aerial part</tissue>
    </source>
</reference>
<protein>
    <submittedName>
        <fullName evidence="1">Uncharacterized protein</fullName>
    </submittedName>
</protein>
<dbReference type="AlphaFoldDB" id="A0A9Q1JJF8"/>